<feature type="domain" description="Factor of DNA methylation 1-5/IDN2" evidence="2">
    <location>
        <begin position="158"/>
        <end position="212"/>
    </location>
</feature>
<feature type="region of interest" description="Disordered" evidence="1">
    <location>
        <begin position="82"/>
        <end position="114"/>
    </location>
</feature>
<dbReference type="OMA" id="WATLLCE"/>
<accession>A0A0E0ITR2</accession>
<evidence type="ECO:0000313" key="3">
    <source>
        <dbReference type="EnsemblPlants" id="ONIVA10G13840.1"/>
    </source>
</evidence>
<keyword evidence="4" id="KW-1185">Reference proteome</keyword>
<reference evidence="3" key="2">
    <citation type="submission" date="2018-04" db="EMBL/GenBank/DDBJ databases">
        <title>OnivRS2 (Oryza nivara Reference Sequence Version 2).</title>
        <authorList>
            <person name="Zhang J."/>
            <person name="Kudrna D."/>
            <person name="Lee S."/>
            <person name="Talag J."/>
            <person name="Rajasekar S."/>
            <person name="Welchert J."/>
            <person name="Hsing Y.-I."/>
            <person name="Wing R.A."/>
        </authorList>
    </citation>
    <scope>NUCLEOTIDE SEQUENCE [LARGE SCALE GENOMIC DNA]</scope>
</reference>
<dbReference type="STRING" id="4536.A0A0E0ITR2"/>
<dbReference type="EnsemblPlants" id="ONIVA10G13840.1">
    <property type="protein sequence ID" value="ONIVA10G13840.1"/>
    <property type="gene ID" value="ONIVA10G13840"/>
</dbReference>
<proteinExistence type="predicted"/>
<dbReference type="HOGENOM" id="CLU_055914_0_0_1"/>
<protein>
    <recommendedName>
        <fullName evidence="2">Factor of DNA methylation 1-5/IDN2 domain-containing protein</fullName>
    </recommendedName>
</protein>
<name>A0A0E0ITR2_ORYNI</name>
<organism evidence="3">
    <name type="scientific">Oryza nivara</name>
    <name type="common">Indian wild rice</name>
    <name type="synonym">Oryza sativa f. spontanea</name>
    <dbReference type="NCBI Taxonomy" id="4536"/>
    <lineage>
        <taxon>Eukaryota</taxon>
        <taxon>Viridiplantae</taxon>
        <taxon>Streptophyta</taxon>
        <taxon>Embryophyta</taxon>
        <taxon>Tracheophyta</taxon>
        <taxon>Spermatophyta</taxon>
        <taxon>Magnoliopsida</taxon>
        <taxon>Liliopsida</taxon>
        <taxon>Poales</taxon>
        <taxon>Poaceae</taxon>
        <taxon>BOP clade</taxon>
        <taxon>Oryzoideae</taxon>
        <taxon>Oryzeae</taxon>
        <taxon>Oryzinae</taxon>
        <taxon>Oryza</taxon>
    </lineage>
</organism>
<dbReference type="Gramene" id="ONIVA10G13840.1">
    <property type="protein sequence ID" value="ONIVA10G13840.1"/>
    <property type="gene ID" value="ONIVA10G13840"/>
</dbReference>
<dbReference type="InterPro" id="IPR005379">
    <property type="entry name" value="FDM1-5/IDN2_XH"/>
</dbReference>
<dbReference type="PANTHER" id="PTHR21596">
    <property type="entry name" value="RIBONUCLEASE P SUBUNIT P38"/>
    <property type="match status" value="1"/>
</dbReference>
<dbReference type="Proteomes" id="UP000006591">
    <property type="component" value="Chromosome 10"/>
</dbReference>
<dbReference type="PANTHER" id="PTHR21596:SF73">
    <property type="entry name" value="FACTOR OF DNA METHYLATION 1-5_IDN2 DOMAIN-CONTAINING PROTEIN"/>
    <property type="match status" value="1"/>
</dbReference>
<sequence length="251" mass="28608">MAAYVEPQVKLDTADRLVREVDRAAERVRRGEAHWVDWATLLCELAENEMREMARWRRTDACRNGAYWQRLIWAQNPDLFAPPPPPAVSKKMQGIAATSKKLNQDDDDDTKSKMTDEMPAMESLNQAPAINDELQAIRKQLIHALEELTSGRASIGIRRMGELDPKAFANACTQTLTKKQLDSALLYSKWEAEISDSSWHPFRVININGKNKLCPSQLFRVHCHAIADAIVMDPEHIWQFNMKYLSVASFS</sequence>
<reference evidence="3" key="1">
    <citation type="submission" date="2015-04" db="UniProtKB">
        <authorList>
            <consortium name="EnsemblPlants"/>
        </authorList>
    </citation>
    <scope>IDENTIFICATION</scope>
    <source>
        <strain evidence="3">SL10</strain>
    </source>
</reference>
<dbReference type="InterPro" id="IPR045177">
    <property type="entry name" value="FDM1-5/IDN2"/>
</dbReference>
<evidence type="ECO:0000313" key="4">
    <source>
        <dbReference type="Proteomes" id="UP000006591"/>
    </source>
</evidence>
<dbReference type="Pfam" id="PF03469">
    <property type="entry name" value="XH"/>
    <property type="match status" value="1"/>
</dbReference>
<evidence type="ECO:0000259" key="2">
    <source>
        <dbReference type="Pfam" id="PF03469"/>
    </source>
</evidence>
<dbReference type="GO" id="GO:0080188">
    <property type="term" value="P:gene silencing by siRNA-directed DNA methylation"/>
    <property type="evidence" value="ECO:0007669"/>
    <property type="project" value="InterPro"/>
</dbReference>
<dbReference type="AlphaFoldDB" id="A0A0E0ITR2"/>
<evidence type="ECO:0000256" key="1">
    <source>
        <dbReference type="SAM" id="MobiDB-lite"/>
    </source>
</evidence>